<dbReference type="PANTHER" id="PTHR22298">
    <property type="entry name" value="ENDO-1,4-BETA-GLUCANASE"/>
    <property type="match status" value="1"/>
</dbReference>
<evidence type="ECO:0000256" key="3">
    <source>
        <dbReference type="ARBA" id="ARBA00012601"/>
    </source>
</evidence>
<dbReference type="SUPFAM" id="SSF48208">
    <property type="entry name" value="Six-hairpin glycosidases"/>
    <property type="match status" value="1"/>
</dbReference>
<keyword evidence="8" id="KW-0624">Polysaccharide degradation</keyword>
<keyword evidence="7" id="KW-0326">Glycosidase</keyword>
<keyword evidence="4" id="KW-0378">Hydrolase</keyword>
<feature type="domain" description="Glycoside hydrolase family 9" evidence="9">
    <location>
        <begin position="27"/>
        <end position="95"/>
    </location>
</feature>
<evidence type="ECO:0000256" key="4">
    <source>
        <dbReference type="ARBA" id="ARBA00022801"/>
    </source>
</evidence>
<accession>A0A7R9CJN5</accession>
<comment type="similarity">
    <text evidence="2">Belongs to the glycosyl hydrolase 9 (cellulase E) family.</text>
</comment>
<sequence length="148" mass="16955">MFVEEDAVVACALYVELFKKPEKKKTGVSAGRVKSTDYGDELTWAAAWLYKATSESQYLDEAEHNYMKFRLKERPNEFFYNKKVAGVQLRLLLELWGGEGCPLVTVEERVEKAVAMAERWGAARGHLKKRTARVRTCWLASLTITFKV</sequence>
<reference evidence="10" key="1">
    <citation type="submission" date="2020-11" db="EMBL/GenBank/DDBJ databases">
        <authorList>
            <person name="Tran Van P."/>
        </authorList>
    </citation>
    <scope>NUCLEOTIDE SEQUENCE</scope>
</reference>
<evidence type="ECO:0000259" key="9">
    <source>
        <dbReference type="Pfam" id="PF00759"/>
    </source>
</evidence>
<dbReference type="EMBL" id="OC317513">
    <property type="protein sequence ID" value="CAD7397375.1"/>
    <property type="molecule type" value="Genomic_DNA"/>
</dbReference>
<dbReference type="InterPro" id="IPR008928">
    <property type="entry name" value="6-hairpin_glycosidase_sf"/>
</dbReference>
<dbReference type="GO" id="GO:0008810">
    <property type="term" value="F:cellulase activity"/>
    <property type="evidence" value="ECO:0007669"/>
    <property type="project" value="UniProtKB-EC"/>
</dbReference>
<evidence type="ECO:0000256" key="6">
    <source>
        <dbReference type="ARBA" id="ARBA00023277"/>
    </source>
</evidence>
<dbReference type="InterPro" id="IPR012341">
    <property type="entry name" value="6hp_glycosidase-like_sf"/>
</dbReference>
<evidence type="ECO:0000256" key="7">
    <source>
        <dbReference type="ARBA" id="ARBA00023295"/>
    </source>
</evidence>
<evidence type="ECO:0000256" key="1">
    <source>
        <dbReference type="ARBA" id="ARBA00000966"/>
    </source>
</evidence>
<dbReference type="GO" id="GO:0030245">
    <property type="term" value="P:cellulose catabolic process"/>
    <property type="evidence" value="ECO:0007669"/>
    <property type="project" value="UniProtKB-KW"/>
</dbReference>
<dbReference type="Pfam" id="PF00759">
    <property type="entry name" value="Glyco_hydro_9"/>
    <property type="match status" value="1"/>
</dbReference>
<evidence type="ECO:0000256" key="5">
    <source>
        <dbReference type="ARBA" id="ARBA00023001"/>
    </source>
</evidence>
<organism evidence="10">
    <name type="scientific">Timema cristinae</name>
    <name type="common">Walking stick</name>
    <dbReference type="NCBI Taxonomy" id="61476"/>
    <lineage>
        <taxon>Eukaryota</taxon>
        <taxon>Metazoa</taxon>
        <taxon>Ecdysozoa</taxon>
        <taxon>Arthropoda</taxon>
        <taxon>Hexapoda</taxon>
        <taxon>Insecta</taxon>
        <taxon>Pterygota</taxon>
        <taxon>Neoptera</taxon>
        <taxon>Polyneoptera</taxon>
        <taxon>Phasmatodea</taxon>
        <taxon>Timematodea</taxon>
        <taxon>Timematoidea</taxon>
        <taxon>Timematidae</taxon>
        <taxon>Timema</taxon>
    </lineage>
</organism>
<evidence type="ECO:0000313" key="10">
    <source>
        <dbReference type="EMBL" id="CAD7397375.1"/>
    </source>
</evidence>
<keyword evidence="6" id="KW-0119">Carbohydrate metabolism</keyword>
<evidence type="ECO:0000256" key="2">
    <source>
        <dbReference type="ARBA" id="ARBA00007072"/>
    </source>
</evidence>
<gene>
    <name evidence="10" type="ORF">TCEB3V08_LOCUS4063</name>
</gene>
<dbReference type="EC" id="3.2.1.4" evidence="3"/>
<keyword evidence="5" id="KW-0136">Cellulose degradation</keyword>
<name>A0A7R9CJN5_TIMCR</name>
<evidence type="ECO:0000256" key="8">
    <source>
        <dbReference type="ARBA" id="ARBA00023326"/>
    </source>
</evidence>
<comment type="catalytic activity">
    <reaction evidence="1">
        <text>Endohydrolysis of (1-&gt;4)-beta-D-glucosidic linkages in cellulose, lichenin and cereal beta-D-glucans.</text>
        <dbReference type="EC" id="3.2.1.4"/>
    </reaction>
</comment>
<dbReference type="InterPro" id="IPR001701">
    <property type="entry name" value="Glyco_hydro_9"/>
</dbReference>
<dbReference type="Gene3D" id="1.50.10.10">
    <property type="match status" value="1"/>
</dbReference>
<proteinExistence type="inferred from homology"/>
<dbReference type="AlphaFoldDB" id="A0A7R9CJN5"/>
<protein>
    <recommendedName>
        <fullName evidence="3">cellulase</fullName>
        <ecNumber evidence="3">3.2.1.4</ecNumber>
    </recommendedName>
</protein>